<accession>A0A939PD02</accession>
<dbReference type="InterPro" id="IPR025164">
    <property type="entry name" value="Toastrack_DUF4097"/>
</dbReference>
<dbReference type="EMBL" id="JAGEOJ010000010">
    <property type="protein sequence ID" value="MBO2450350.1"/>
    <property type="molecule type" value="Genomic_DNA"/>
</dbReference>
<evidence type="ECO:0000259" key="1">
    <source>
        <dbReference type="Pfam" id="PF13349"/>
    </source>
</evidence>
<evidence type="ECO:0000313" key="2">
    <source>
        <dbReference type="EMBL" id="MBO2450350.1"/>
    </source>
</evidence>
<comment type="caution">
    <text evidence="2">The sequence shown here is derived from an EMBL/GenBank/DDBJ whole genome shotgun (WGS) entry which is preliminary data.</text>
</comment>
<feature type="domain" description="DUF4097" evidence="1">
    <location>
        <begin position="59"/>
        <end position="257"/>
    </location>
</feature>
<protein>
    <submittedName>
        <fullName evidence="2">DUF4097 family beta strand repeat protein</fullName>
    </submittedName>
</protein>
<dbReference type="AlphaFoldDB" id="A0A939PD02"/>
<evidence type="ECO:0000313" key="3">
    <source>
        <dbReference type="Proteomes" id="UP000669179"/>
    </source>
</evidence>
<reference evidence="2" key="1">
    <citation type="submission" date="2021-03" db="EMBL/GenBank/DDBJ databases">
        <authorList>
            <person name="Kanchanasin P."/>
            <person name="Saeng-In P."/>
            <person name="Phongsopitanun W."/>
            <person name="Yuki M."/>
            <person name="Kudo T."/>
            <person name="Ohkuma M."/>
            <person name="Tanasupawat S."/>
        </authorList>
    </citation>
    <scope>NUCLEOTIDE SEQUENCE</scope>
    <source>
        <strain evidence="2">GKU 128</strain>
    </source>
</reference>
<dbReference type="Pfam" id="PF13349">
    <property type="entry name" value="DUF4097"/>
    <property type="match status" value="1"/>
</dbReference>
<dbReference type="Proteomes" id="UP000669179">
    <property type="component" value="Unassembled WGS sequence"/>
</dbReference>
<organism evidence="2 3">
    <name type="scientific">Actinomadura barringtoniae</name>
    <dbReference type="NCBI Taxonomy" id="1427535"/>
    <lineage>
        <taxon>Bacteria</taxon>
        <taxon>Bacillati</taxon>
        <taxon>Actinomycetota</taxon>
        <taxon>Actinomycetes</taxon>
        <taxon>Streptosporangiales</taxon>
        <taxon>Thermomonosporaceae</taxon>
        <taxon>Actinomadura</taxon>
    </lineage>
</organism>
<proteinExistence type="predicted"/>
<keyword evidence="3" id="KW-1185">Reference proteome</keyword>
<gene>
    <name evidence="2" type="ORF">J4573_24830</name>
</gene>
<sequence length="275" mass="28575">MSRWTIDEPTSLDFDGVVALKATLISGSISVLASDEKPSVHIDSVDGPPLVITHEAGMLTISHERMWEGVLSWLRQQRCRATVTVTVPRDCPVSINLVSADGMITGLHSRTSIKSAAGTVTLDGVTGAIDANTVSGAIEAQGLDGKVSFTSVSGDLSLAGGAVESLAARTVSGRIAADVDLNPDSRIDVNTVSGEVVLRVPDWISAGVSLTSAAGRIDTSFEGLDRQERPFGRNIAGQLGDGTGRLSVNSVSGRVTVLGRPSDDAPAISTPEMEK</sequence>
<name>A0A939PD02_9ACTN</name>